<dbReference type="Gene3D" id="3.40.50.11540">
    <property type="entry name" value="NADH-ubiquinone oxidoreductase 51kDa subunit"/>
    <property type="match status" value="1"/>
</dbReference>
<dbReference type="SUPFAM" id="SSF142984">
    <property type="entry name" value="Nqo1 middle domain-like"/>
    <property type="match status" value="1"/>
</dbReference>
<comment type="similarity">
    <text evidence="1">Belongs to the complex I 51 kDa subunit family.</text>
</comment>
<name>I4F0E6_MODI5</name>
<reference evidence="8 9" key="1">
    <citation type="journal article" date="2012" name="J. Bacteriol.">
        <title>Genome Sequence of Radiation-Resistant Modestobacter marinus Strain BC501, a Representative Actinobacterium That Thrives on Calcareous Stone Surfaces.</title>
        <authorList>
            <person name="Normand P."/>
            <person name="Gury J."/>
            <person name="Pujic P."/>
            <person name="Chouaia B."/>
            <person name="Crotti E."/>
            <person name="Brusetti L."/>
            <person name="Daffonchio D."/>
            <person name="Vacherie B."/>
            <person name="Barbe V."/>
            <person name="Medigue C."/>
            <person name="Calteau A."/>
            <person name="Ghodhbane-Gtari F."/>
            <person name="Essoussi I."/>
            <person name="Nouioui I."/>
            <person name="Abbassi-Ghozzi I."/>
            <person name="Gtari M."/>
        </authorList>
    </citation>
    <scope>NUCLEOTIDE SEQUENCE [LARGE SCALE GENOMIC DNA]</scope>
    <source>
        <strain evidence="9">BC 501</strain>
    </source>
</reference>
<dbReference type="EC" id="1.6.99.5" evidence="8"/>
<dbReference type="SUPFAM" id="SSF142019">
    <property type="entry name" value="Nqo1 FMN-binding domain-like"/>
    <property type="match status" value="1"/>
</dbReference>
<dbReference type="HOGENOM" id="CLU_014881_0_0_11"/>
<dbReference type="PANTHER" id="PTHR43578:SF3">
    <property type="entry name" value="NADH-QUINONE OXIDOREDUCTASE SUBUNIT F"/>
    <property type="match status" value="1"/>
</dbReference>
<keyword evidence="4" id="KW-0408">Iron</keyword>
<evidence type="ECO:0000256" key="5">
    <source>
        <dbReference type="ARBA" id="ARBA00023014"/>
    </source>
</evidence>
<dbReference type="eggNOG" id="COG1894">
    <property type="taxonomic scope" value="Bacteria"/>
</dbReference>
<proteinExistence type="inferred from homology"/>
<feature type="domain" description="NADH-ubiquinone oxidoreductase 51kDa subunit FMN-binding" evidence="6">
    <location>
        <begin position="68"/>
        <end position="226"/>
    </location>
</feature>
<dbReference type="KEGG" id="mmar:MODMU_3699"/>
<dbReference type="GO" id="GO:0016491">
    <property type="term" value="F:oxidoreductase activity"/>
    <property type="evidence" value="ECO:0007669"/>
    <property type="project" value="UniProtKB-KW"/>
</dbReference>
<evidence type="ECO:0000256" key="3">
    <source>
        <dbReference type="ARBA" id="ARBA00022723"/>
    </source>
</evidence>
<dbReference type="Proteomes" id="UP000006461">
    <property type="component" value="Chromosome"/>
</dbReference>
<dbReference type="PANTHER" id="PTHR43578">
    <property type="entry name" value="NADH-QUINONE OXIDOREDUCTASE SUBUNIT F"/>
    <property type="match status" value="1"/>
</dbReference>
<dbReference type="InterPro" id="IPR019575">
    <property type="entry name" value="Nuop51_4Fe4S-bd"/>
</dbReference>
<organism evidence="8 9">
    <name type="scientific">Modestobacter italicus (strain DSM 44449 / CECT 9708 / BC 501)</name>
    <dbReference type="NCBI Taxonomy" id="2732864"/>
    <lineage>
        <taxon>Bacteria</taxon>
        <taxon>Bacillati</taxon>
        <taxon>Actinomycetota</taxon>
        <taxon>Actinomycetes</taxon>
        <taxon>Geodermatophilales</taxon>
        <taxon>Geodermatophilaceae</taxon>
        <taxon>Modestobacter</taxon>
    </lineage>
</organism>
<dbReference type="InterPro" id="IPR037207">
    <property type="entry name" value="Nuop51_4Fe4S-bd_sf"/>
</dbReference>
<sequence>MTSPTVSPSLLIPDNVRAWGSADGLLGSSPAEPQSLQDYVETGGYQRTLTDDHGPHVLAALENATGVSTLRGRGGAAFPTMTKLRAVASAAAGGSVTRVVANGAEGEPLSYKDRYLMRFRPHAVLDGLLLAAAAVDADVAFVYVADPLARASMTAAVEELDAHREGGPQLRIFAAQDTYVAGEESAVVRSIQTGVARPTDKPPRPYQIGVDGVPTLVINVETVARLARSVRAGATPVQHDLLVTVSGMGIAPRLLEVPDGLPLGDLVREMTGERSSRPNVIMGGFFGGIVPAWPSLRLNFDAVHSRGSSLGCGALHLLAPDECPVKAAADIASFYSASNAKQCRTCMSSTDTIASVLASLGTSAREKGYERHLARWSTQLRGRGACAVPDGVALLLRTLLRYYPREVSRHIAVGCPQCAHAVDGRRWERFTVTMPGTPAPDRSVAMSLHSLEGAR</sequence>
<gene>
    <name evidence="8" type="ordered locus">MODMU_3699</name>
</gene>
<dbReference type="EMBL" id="FO203431">
    <property type="protein sequence ID" value="CCH89109.1"/>
    <property type="molecule type" value="Genomic_DNA"/>
</dbReference>
<dbReference type="InterPro" id="IPR011538">
    <property type="entry name" value="Nuo51_FMN-bd"/>
</dbReference>
<dbReference type="Pfam" id="PF01512">
    <property type="entry name" value="Complex1_51K"/>
    <property type="match status" value="1"/>
</dbReference>
<keyword evidence="8" id="KW-0560">Oxidoreductase</keyword>
<evidence type="ECO:0000313" key="9">
    <source>
        <dbReference type="Proteomes" id="UP000006461"/>
    </source>
</evidence>
<dbReference type="AlphaFoldDB" id="I4F0E6"/>
<evidence type="ECO:0000256" key="1">
    <source>
        <dbReference type="ARBA" id="ARBA00007523"/>
    </source>
</evidence>
<dbReference type="Gene3D" id="3.10.20.600">
    <property type="match status" value="1"/>
</dbReference>
<keyword evidence="5" id="KW-0411">Iron-sulfur</keyword>
<dbReference type="InterPro" id="IPR037225">
    <property type="entry name" value="Nuo51_FMN-bd_sf"/>
</dbReference>
<dbReference type="OMA" id="INGGPAK"/>
<evidence type="ECO:0000259" key="6">
    <source>
        <dbReference type="Pfam" id="PF01512"/>
    </source>
</evidence>
<dbReference type="STRING" id="477641.MODMU_3699"/>
<protein>
    <submittedName>
        <fullName evidence="8">NADH dehydrogenase (Quinone)</fullName>
        <ecNumber evidence="8">1.6.99.5</ecNumber>
    </submittedName>
</protein>
<keyword evidence="9" id="KW-1185">Reference proteome</keyword>
<evidence type="ECO:0000256" key="4">
    <source>
        <dbReference type="ARBA" id="ARBA00023004"/>
    </source>
</evidence>
<evidence type="ECO:0000256" key="2">
    <source>
        <dbReference type="ARBA" id="ARBA00022485"/>
    </source>
</evidence>
<accession>I4F0E6</accession>
<keyword evidence="2" id="KW-0004">4Fe-4S</keyword>
<dbReference type="GO" id="GO:0046872">
    <property type="term" value="F:metal ion binding"/>
    <property type="evidence" value="ECO:0007669"/>
    <property type="project" value="UniProtKB-KW"/>
</dbReference>
<dbReference type="OrthoDB" id="9805533at2"/>
<evidence type="ECO:0000313" key="8">
    <source>
        <dbReference type="EMBL" id="CCH89109.1"/>
    </source>
</evidence>
<dbReference type="PATRIC" id="fig|477641.3.peg.3503"/>
<dbReference type="GO" id="GO:0051539">
    <property type="term" value="F:4 iron, 4 sulfur cluster binding"/>
    <property type="evidence" value="ECO:0007669"/>
    <property type="project" value="UniProtKB-KW"/>
</dbReference>
<feature type="domain" description="NADH-ubiquinone oxidoreductase 51kDa subunit iron-sulphur binding" evidence="7">
    <location>
        <begin position="327"/>
        <end position="410"/>
    </location>
</feature>
<keyword evidence="3" id="KW-0479">Metal-binding</keyword>
<dbReference type="Gene3D" id="1.20.1440.230">
    <property type="entry name" value="NADH-ubiquinone oxidoreductase 51kDa subunit, iron-sulphur binding domain"/>
    <property type="match status" value="1"/>
</dbReference>
<evidence type="ECO:0000259" key="7">
    <source>
        <dbReference type="Pfam" id="PF10589"/>
    </source>
</evidence>
<dbReference type="Pfam" id="PF10589">
    <property type="entry name" value="NADH_4Fe-4S"/>
    <property type="match status" value="1"/>
</dbReference>
<dbReference type="SUPFAM" id="SSF140490">
    <property type="entry name" value="Nqo1C-terminal domain-like"/>
    <property type="match status" value="1"/>
</dbReference>